<reference evidence="5" key="1">
    <citation type="journal article" date="2019" name="Int. J. Syst. Evol. Microbiol.">
        <title>The Global Catalogue of Microorganisms (GCM) 10K type strain sequencing project: providing services to taxonomists for standard genome sequencing and annotation.</title>
        <authorList>
            <consortium name="The Broad Institute Genomics Platform"/>
            <consortium name="The Broad Institute Genome Sequencing Center for Infectious Disease"/>
            <person name="Wu L."/>
            <person name="Ma J."/>
        </authorList>
    </citation>
    <scope>NUCLEOTIDE SEQUENCE [LARGE SCALE GENOMIC DNA]</scope>
    <source>
        <strain evidence="5">CCUG 56754</strain>
    </source>
</reference>
<dbReference type="NCBIfam" id="TIGR03177">
    <property type="entry name" value="pilus_cpaB"/>
    <property type="match status" value="1"/>
</dbReference>
<dbReference type="Pfam" id="PF16976">
    <property type="entry name" value="RcpC"/>
    <property type="match status" value="1"/>
</dbReference>
<dbReference type="RefSeq" id="WP_390362948.1">
    <property type="nucleotide sequence ID" value="NZ_JBHTKJ010000034.1"/>
</dbReference>
<feature type="region of interest" description="Disordered" evidence="1">
    <location>
        <begin position="28"/>
        <end position="67"/>
    </location>
</feature>
<evidence type="ECO:0000259" key="3">
    <source>
        <dbReference type="Pfam" id="PF16976"/>
    </source>
</evidence>
<organism evidence="4 5">
    <name type="scientific">Virgibacillus byunsanensis</name>
    <dbReference type="NCBI Taxonomy" id="570945"/>
    <lineage>
        <taxon>Bacteria</taxon>
        <taxon>Bacillati</taxon>
        <taxon>Bacillota</taxon>
        <taxon>Bacilli</taxon>
        <taxon>Bacillales</taxon>
        <taxon>Bacillaceae</taxon>
        <taxon>Virgibacillus</taxon>
    </lineage>
</organism>
<keyword evidence="2" id="KW-0812">Transmembrane</keyword>
<feature type="transmembrane region" description="Helical" evidence="2">
    <location>
        <begin position="6"/>
        <end position="25"/>
    </location>
</feature>
<keyword evidence="2" id="KW-0472">Membrane</keyword>
<protein>
    <submittedName>
        <fullName evidence="4">Flp pilus assembly protein CpaB</fullName>
    </submittedName>
</protein>
<proteinExistence type="predicted"/>
<evidence type="ECO:0000256" key="1">
    <source>
        <dbReference type="SAM" id="MobiDB-lite"/>
    </source>
</evidence>
<comment type="caution">
    <text evidence="4">The sequence shown here is derived from an EMBL/GenBank/DDBJ whole genome shotgun (WGS) entry which is preliminary data.</text>
</comment>
<feature type="compositionally biased region" description="Polar residues" evidence="1">
    <location>
        <begin position="28"/>
        <end position="40"/>
    </location>
</feature>
<accession>A0ABW3LLR5</accession>
<keyword evidence="5" id="KW-1185">Reference proteome</keyword>
<dbReference type="InterPro" id="IPR017592">
    <property type="entry name" value="Pilus_assmbl_Flp-typ_CpaB"/>
</dbReference>
<feature type="domain" description="Flp pilus assembly protein RcpC/CpaB" evidence="3">
    <location>
        <begin position="78"/>
        <end position="176"/>
    </location>
</feature>
<evidence type="ECO:0000313" key="5">
    <source>
        <dbReference type="Proteomes" id="UP001597040"/>
    </source>
</evidence>
<gene>
    <name evidence="4" type="primary">cpaB</name>
    <name evidence="4" type="ORF">ACFQ3N_12915</name>
</gene>
<feature type="compositionally biased region" description="Acidic residues" evidence="1">
    <location>
        <begin position="41"/>
        <end position="53"/>
    </location>
</feature>
<dbReference type="InterPro" id="IPR031571">
    <property type="entry name" value="RcpC_dom"/>
</dbReference>
<evidence type="ECO:0000256" key="2">
    <source>
        <dbReference type="SAM" id="Phobius"/>
    </source>
</evidence>
<sequence length="201" mass="22232">MNTKKIWLTAILFGVIAAVMMYVLVTGSPQESTKPESNTISEEEKEEQQDQEEEGNKAVAAEEQTEEEIGNEIIPASEGARAITITVTDVQGVAGFIKPGSFVDVVTIMQVPEEQAEEQHDSATLLLQNVKVLAIGHAADDAETMKRYHLVTIEVTPQEGLSLGFASKNELYLMLREEGDDQLEPDHTHMHEDDLHEGVFR</sequence>
<name>A0ABW3LLR5_9BACI</name>
<evidence type="ECO:0000313" key="4">
    <source>
        <dbReference type="EMBL" id="MFD1039287.1"/>
    </source>
</evidence>
<dbReference type="EMBL" id="JBHTKJ010000034">
    <property type="protein sequence ID" value="MFD1039287.1"/>
    <property type="molecule type" value="Genomic_DNA"/>
</dbReference>
<keyword evidence="2" id="KW-1133">Transmembrane helix</keyword>
<dbReference type="Proteomes" id="UP001597040">
    <property type="component" value="Unassembled WGS sequence"/>
</dbReference>